<keyword evidence="3" id="KW-1185">Reference proteome</keyword>
<dbReference type="PANTHER" id="PTHR30432:SF1">
    <property type="entry name" value="DNA-BINDING TRANSCRIPTIONAL DUAL REGULATOR MODE"/>
    <property type="match status" value="1"/>
</dbReference>
<dbReference type="Gene3D" id="1.10.10.10">
    <property type="entry name" value="Winged helix-like DNA-binding domain superfamily/Winged helix DNA-binding domain"/>
    <property type="match status" value="1"/>
</dbReference>
<evidence type="ECO:0000259" key="1">
    <source>
        <dbReference type="Pfam" id="PF00126"/>
    </source>
</evidence>
<dbReference type="InterPro" id="IPR036390">
    <property type="entry name" value="WH_DNA-bd_sf"/>
</dbReference>
<evidence type="ECO:0000313" key="3">
    <source>
        <dbReference type="Proteomes" id="UP000293296"/>
    </source>
</evidence>
<protein>
    <submittedName>
        <fullName evidence="2">ModE family transcriptional regulator</fullName>
    </submittedName>
</protein>
<dbReference type="Proteomes" id="UP000293296">
    <property type="component" value="Chromosome"/>
</dbReference>
<organism evidence="2 3">
    <name type="scientific">Solidesulfovibrio carbinolicus</name>
    <dbReference type="NCBI Taxonomy" id="296842"/>
    <lineage>
        <taxon>Bacteria</taxon>
        <taxon>Pseudomonadati</taxon>
        <taxon>Thermodesulfobacteriota</taxon>
        <taxon>Desulfovibrionia</taxon>
        <taxon>Desulfovibrionales</taxon>
        <taxon>Desulfovibrionaceae</taxon>
        <taxon>Solidesulfovibrio</taxon>
    </lineage>
</organism>
<sequence length="128" mass="14389">MHTIKAVQRLHLWLETGDGMLLGLGRIQLLELVEELGSLNKAASAMGMSYRAAWGRMKQTETVIGEPLVERSGPKKGFRLTPLGHDLVQLFRVWHKDVEAFAVARAKELFPWPTEPYNEEHPKAPSSS</sequence>
<feature type="domain" description="HTH lysR-type" evidence="1">
    <location>
        <begin position="26"/>
        <end position="84"/>
    </location>
</feature>
<accession>A0A4P6HJE9</accession>
<dbReference type="InterPro" id="IPR000847">
    <property type="entry name" value="LysR_HTH_N"/>
</dbReference>
<dbReference type="PANTHER" id="PTHR30432">
    <property type="entry name" value="TRANSCRIPTIONAL REGULATOR MODE"/>
    <property type="match status" value="1"/>
</dbReference>
<dbReference type="InterPro" id="IPR051815">
    <property type="entry name" value="Molybdate_resp_trans_reg"/>
</dbReference>
<reference evidence="2 3" key="1">
    <citation type="submission" date="2018-02" db="EMBL/GenBank/DDBJ databases">
        <title>Genome sequence of Desulfovibrio carbinolicus DSM 3852.</title>
        <authorList>
            <person name="Wilbanks E."/>
            <person name="Skennerton C.T."/>
            <person name="Orphan V.J."/>
        </authorList>
    </citation>
    <scope>NUCLEOTIDE SEQUENCE [LARGE SCALE GENOMIC DNA]</scope>
    <source>
        <strain evidence="2 3">DSM 3852</strain>
    </source>
</reference>
<dbReference type="SUPFAM" id="SSF46785">
    <property type="entry name" value="Winged helix' DNA-binding domain"/>
    <property type="match status" value="1"/>
</dbReference>
<dbReference type="GO" id="GO:0003700">
    <property type="term" value="F:DNA-binding transcription factor activity"/>
    <property type="evidence" value="ECO:0007669"/>
    <property type="project" value="InterPro"/>
</dbReference>
<dbReference type="RefSeq" id="WP_129348705.1">
    <property type="nucleotide sequence ID" value="NZ_CP026538.1"/>
</dbReference>
<evidence type="ECO:0000313" key="2">
    <source>
        <dbReference type="EMBL" id="QAZ65920.1"/>
    </source>
</evidence>
<dbReference type="Pfam" id="PF00126">
    <property type="entry name" value="HTH_1"/>
    <property type="match status" value="1"/>
</dbReference>
<proteinExistence type="predicted"/>
<gene>
    <name evidence="2" type="ORF">C3Y92_01160</name>
</gene>
<dbReference type="AlphaFoldDB" id="A0A4P6HJE9"/>
<dbReference type="EMBL" id="CP026538">
    <property type="protein sequence ID" value="QAZ65920.1"/>
    <property type="molecule type" value="Genomic_DNA"/>
</dbReference>
<dbReference type="KEGG" id="dcb:C3Y92_01160"/>
<name>A0A4P6HJE9_9BACT</name>
<dbReference type="OrthoDB" id="9800709at2"/>
<dbReference type="InterPro" id="IPR036388">
    <property type="entry name" value="WH-like_DNA-bd_sf"/>
</dbReference>